<dbReference type="EMBL" id="KB445569">
    <property type="protein sequence ID" value="EMD97760.1"/>
    <property type="molecule type" value="Genomic_DNA"/>
</dbReference>
<accession>M2TJX5</accession>
<evidence type="ECO:0000256" key="1">
    <source>
        <dbReference type="SAM" id="Coils"/>
    </source>
</evidence>
<dbReference type="AlphaFoldDB" id="M2TJX5"/>
<sequence length="495" mass="55916">MSMSTNDPNAGSAIRLYQTERIPRNTGRICCACNMLFARASVPALCLNCGHGTCEACPVIEFVSHGHNLSSYESTNKGPRNLLRRIQPALWEPDQAQNLDGHNGQKLRRQVQYERDHEQGNQVEPHREHLEEQQSSSISGRKKRKLNMTKCQRCRDDKKACIRQGSEKCNRCTEKELHCSEGTRVIRPRKLASRSLPPTQNVIPSPVDSDVSKISFDQIALLVSYYQMMVKAKEKLIKLGKHIRSLFGTPLSPTYDIWDPDFISFVVNIYDEVILTCLTKLLTEKQFSKTLPTRSSLISLILAVDVCCIDHICPICQDSDIEVDIELPMYGLNDSMDLFRNFVVKEHLILRHGLELNKDKLEEEIQIYTTLSTKVPREISVALESLGLSELAEQSRAIGLYYPDTTIPLHHAAAMGSIGICKVLVGRGGEFDMGAEDFNQRTALDYAVIRKHQEVVDLLTDCYLEAGLNEKVAKAHRIAAAVRDGTYESWKTYDY</sequence>
<feature type="region of interest" description="Disordered" evidence="2">
    <location>
        <begin position="94"/>
        <end position="144"/>
    </location>
</feature>
<dbReference type="OrthoDB" id="539213at2759"/>
<organism evidence="3 4">
    <name type="scientific">Cochliobolus heterostrophus (strain C5 / ATCC 48332 / race O)</name>
    <name type="common">Southern corn leaf blight fungus</name>
    <name type="synonym">Bipolaris maydis</name>
    <dbReference type="NCBI Taxonomy" id="701091"/>
    <lineage>
        <taxon>Eukaryota</taxon>
        <taxon>Fungi</taxon>
        <taxon>Dikarya</taxon>
        <taxon>Ascomycota</taxon>
        <taxon>Pezizomycotina</taxon>
        <taxon>Dothideomycetes</taxon>
        <taxon>Pleosporomycetidae</taxon>
        <taxon>Pleosporales</taxon>
        <taxon>Pleosporineae</taxon>
        <taxon>Pleosporaceae</taxon>
        <taxon>Bipolaris</taxon>
    </lineage>
</organism>
<name>M2TJX5_COCH5</name>
<gene>
    <name evidence="3" type="ORF">COCHEDRAFT_1221072</name>
</gene>
<dbReference type="SUPFAM" id="SSF57903">
    <property type="entry name" value="FYVE/PHD zinc finger"/>
    <property type="match status" value="1"/>
</dbReference>
<keyword evidence="4" id="KW-1185">Reference proteome</keyword>
<evidence type="ECO:0000256" key="2">
    <source>
        <dbReference type="SAM" id="MobiDB-lite"/>
    </source>
</evidence>
<reference evidence="4" key="2">
    <citation type="journal article" date="2013" name="PLoS Genet.">
        <title>Comparative genome structure, secondary metabolite, and effector coding capacity across Cochliobolus pathogens.</title>
        <authorList>
            <person name="Condon B.J."/>
            <person name="Leng Y."/>
            <person name="Wu D."/>
            <person name="Bushley K.E."/>
            <person name="Ohm R.A."/>
            <person name="Otillar R."/>
            <person name="Martin J."/>
            <person name="Schackwitz W."/>
            <person name="Grimwood J."/>
            <person name="MohdZainudin N."/>
            <person name="Xue C."/>
            <person name="Wang R."/>
            <person name="Manning V.A."/>
            <person name="Dhillon B."/>
            <person name="Tu Z.J."/>
            <person name="Steffenson B.J."/>
            <person name="Salamov A."/>
            <person name="Sun H."/>
            <person name="Lowry S."/>
            <person name="LaButti K."/>
            <person name="Han J."/>
            <person name="Copeland A."/>
            <person name="Lindquist E."/>
            <person name="Barry K."/>
            <person name="Schmutz J."/>
            <person name="Baker S.E."/>
            <person name="Ciuffetti L.M."/>
            <person name="Grigoriev I.V."/>
            <person name="Zhong S."/>
            <person name="Turgeon B.G."/>
        </authorList>
    </citation>
    <scope>NUCLEOTIDE SEQUENCE [LARGE SCALE GENOMIC DNA]</scope>
    <source>
        <strain evidence="4">C5 / ATCC 48332 / race O</strain>
    </source>
</reference>
<dbReference type="SMART" id="SM00248">
    <property type="entry name" value="ANK"/>
    <property type="match status" value="2"/>
</dbReference>
<dbReference type="InterPro" id="IPR002110">
    <property type="entry name" value="Ankyrin_rpt"/>
</dbReference>
<dbReference type="OMA" id="VEPHREH"/>
<dbReference type="Gene3D" id="1.25.40.20">
    <property type="entry name" value="Ankyrin repeat-containing domain"/>
    <property type="match status" value="1"/>
</dbReference>
<feature type="compositionally biased region" description="Basic and acidic residues" evidence="2">
    <location>
        <begin position="111"/>
        <end position="132"/>
    </location>
</feature>
<dbReference type="Pfam" id="PF12796">
    <property type="entry name" value="Ank_2"/>
    <property type="match status" value="1"/>
</dbReference>
<dbReference type="InterPro" id="IPR036770">
    <property type="entry name" value="Ankyrin_rpt-contain_sf"/>
</dbReference>
<protein>
    <submittedName>
        <fullName evidence="3">Uncharacterized protein</fullName>
    </submittedName>
</protein>
<dbReference type="STRING" id="701091.M2TJX5"/>
<dbReference type="InterPro" id="IPR011011">
    <property type="entry name" value="Znf_FYVE_PHD"/>
</dbReference>
<proteinExistence type="predicted"/>
<feature type="coiled-coil region" evidence="1">
    <location>
        <begin position="344"/>
        <end position="371"/>
    </location>
</feature>
<keyword evidence="1" id="KW-0175">Coiled coil</keyword>
<evidence type="ECO:0000313" key="3">
    <source>
        <dbReference type="EMBL" id="EMD97760.1"/>
    </source>
</evidence>
<dbReference type="HOGENOM" id="CLU_483093_0_0_1"/>
<reference evidence="3 4" key="1">
    <citation type="journal article" date="2012" name="PLoS Pathog.">
        <title>Diverse lifestyles and strategies of plant pathogenesis encoded in the genomes of eighteen Dothideomycetes fungi.</title>
        <authorList>
            <person name="Ohm R.A."/>
            <person name="Feau N."/>
            <person name="Henrissat B."/>
            <person name="Schoch C.L."/>
            <person name="Horwitz B.A."/>
            <person name="Barry K.W."/>
            <person name="Condon B.J."/>
            <person name="Copeland A.C."/>
            <person name="Dhillon B."/>
            <person name="Glaser F."/>
            <person name="Hesse C.N."/>
            <person name="Kosti I."/>
            <person name="LaButti K."/>
            <person name="Lindquist E.A."/>
            <person name="Lucas S."/>
            <person name="Salamov A.A."/>
            <person name="Bradshaw R.E."/>
            <person name="Ciuffetti L."/>
            <person name="Hamelin R.C."/>
            <person name="Kema G.H.J."/>
            <person name="Lawrence C."/>
            <person name="Scott J.A."/>
            <person name="Spatafora J.W."/>
            <person name="Turgeon B.G."/>
            <person name="de Wit P.J.G.M."/>
            <person name="Zhong S."/>
            <person name="Goodwin S.B."/>
            <person name="Grigoriev I.V."/>
        </authorList>
    </citation>
    <scope>NUCLEOTIDE SEQUENCE [LARGE SCALE GENOMIC DNA]</scope>
    <source>
        <strain evidence="4">C5 / ATCC 48332 / race O</strain>
    </source>
</reference>
<dbReference type="SUPFAM" id="SSF48403">
    <property type="entry name" value="Ankyrin repeat"/>
    <property type="match status" value="1"/>
</dbReference>
<evidence type="ECO:0000313" key="4">
    <source>
        <dbReference type="Proteomes" id="UP000016936"/>
    </source>
</evidence>
<dbReference type="Proteomes" id="UP000016936">
    <property type="component" value="Unassembled WGS sequence"/>
</dbReference>